<dbReference type="InterPro" id="IPR002182">
    <property type="entry name" value="NB-ARC"/>
</dbReference>
<dbReference type="SUPFAM" id="SSF52058">
    <property type="entry name" value="L domain-like"/>
    <property type="match status" value="2"/>
</dbReference>
<evidence type="ECO:0000256" key="1">
    <source>
        <dbReference type="ARBA" id="ARBA00008894"/>
    </source>
</evidence>
<accession>A0A0D2R4R9</accession>
<dbReference type="Gramene" id="KJB46288">
    <property type="protein sequence ID" value="KJB46288"/>
    <property type="gene ID" value="B456_007G356900"/>
</dbReference>
<name>A0A0D2R4R9_GOSRA</name>
<dbReference type="GO" id="GO:0006952">
    <property type="term" value="P:defense response"/>
    <property type="evidence" value="ECO:0007669"/>
    <property type="project" value="UniProtKB-KW"/>
</dbReference>
<keyword evidence="2" id="KW-0547">Nucleotide-binding</keyword>
<dbReference type="FunFam" id="3.40.50.300:FF:001091">
    <property type="entry name" value="Probable disease resistance protein At1g61300"/>
    <property type="match status" value="1"/>
</dbReference>
<evidence type="ECO:0000256" key="2">
    <source>
        <dbReference type="ARBA" id="ARBA00022741"/>
    </source>
</evidence>
<protein>
    <recommendedName>
        <fullName evidence="5">AAA+ ATPase domain-containing protein</fullName>
    </recommendedName>
</protein>
<keyword evidence="3" id="KW-0611">Plant defense</keyword>
<dbReference type="GO" id="GO:0005524">
    <property type="term" value="F:ATP binding"/>
    <property type="evidence" value="ECO:0007669"/>
    <property type="project" value="UniProtKB-KW"/>
</dbReference>
<reference evidence="6 7" key="1">
    <citation type="journal article" date="2012" name="Nature">
        <title>Repeated polyploidization of Gossypium genomes and the evolution of spinnable cotton fibres.</title>
        <authorList>
            <person name="Paterson A.H."/>
            <person name="Wendel J.F."/>
            <person name="Gundlach H."/>
            <person name="Guo H."/>
            <person name="Jenkins J."/>
            <person name="Jin D."/>
            <person name="Llewellyn D."/>
            <person name="Showmaker K.C."/>
            <person name="Shu S."/>
            <person name="Udall J."/>
            <person name="Yoo M.J."/>
            <person name="Byers R."/>
            <person name="Chen W."/>
            <person name="Doron-Faigenboim A."/>
            <person name="Duke M.V."/>
            <person name="Gong L."/>
            <person name="Grimwood J."/>
            <person name="Grover C."/>
            <person name="Grupp K."/>
            <person name="Hu G."/>
            <person name="Lee T.H."/>
            <person name="Li J."/>
            <person name="Lin L."/>
            <person name="Liu T."/>
            <person name="Marler B.S."/>
            <person name="Page J.T."/>
            <person name="Roberts A.W."/>
            <person name="Romanel E."/>
            <person name="Sanders W.S."/>
            <person name="Szadkowski E."/>
            <person name="Tan X."/>
            <person name="Tang H."/>
            <person name="Xu C."/>
            <person name="Wang J."/>
            <person name="Wang Z."/>
            <person name="Zhang D."/>
            <person name="Zhang L."/>
            <person name="Ashrafi H."/>
            <person name="Bedon F."/>
            <person name="Bowers J.E."/>
            <person name="Brubaker C.L."/>
            <person name="Chee P.W."/>
            <person name="Das S."/>
            <person name="Gingle A.R."/>
            <person name="Haigler C.H."/>
            <person name="Harker D."/>
            <person name="Hoffmann L.V."/>
            <person name="Hovav R."/>
            <person name="Jones D.C."/>
            <person name="Lemke C."/>
            <person name="Mansoor S."/>
            <person name="ur Rahman M."/>
            <person name="Rainville L.N."/>
            <person name="Rambani A."/>
            <person name="Reddy U.K."/>
            <person name="Rong J.K."/>
            <person name="Saranga Y."/>
            <person name="Scheffler B.E."/>
            <person name="Scheffler J.A."/>
            <person name="Stelly D.M."/>
            <person name="Triplett B.A."/>
            <person name="Van Deynze A."/>
            <person name="Vaslin M.F."/>
            <person name="Waghmare V.N."/>
            <person name="Walford S.A."/>
            <person name="Wright R.J."/>
            <person name="Zaki E.A."/>
            <person name="Zhang T."/>
            <person name="Dennis E.S."/>
            <person name="Mayer K.F."/>
            <person name="Peterson D.G."/>
            <person name="Rokhsar D.S."/>
            <person name="Wang X."/>
            <person name="Schmutz J."/>
        </authorList>
    </citation>
    <scope>NUCLEOTIDE SEQUENCE [LARGE SCALE GENOMIC DNA]</scope>
</reference>
<dbReference type="eggNOG" id="KOG4658">
    <property type="taxonomic scope" value="Eukaryota"/>
</dbReference>
<dbReference type="InterPro" id="IPR003593">
    <property type="entry name" value="AAA+_ATPase"/>
</dbReference>
<dbReference type="InterPro" id="IPR027417">
    <property type="entry name" value="P-loop_NTPase"/>
</dbReference>
<dbReference type="InterPro" id="IPR057135">
    <property type="entry name" value="At4g27190-like_LRR"/>
</dbReference>
<dbReference type="InterPro" id="IPR050905">
    <property type="entry name" value="Plant_NBS-LRR"/>
</dbReference>
<evidence type="ECO:0000256" key="4">
    <source>
        <dbReference type="ARBA" id="ARBA00022840"/>
    </source>
</evidence>
<evidence type="ECO:0000259" key="5">
    <source>
        <dbReference type="SMART" id="SM00382"/>
    </source>
</evidence>
<organism evidence="6 7">
    <name type="scientific">Gossypium raimondii</name>
    <name type="common">Peruvian cotton</name>
    <name type="synonym">Gossypium klotzschianum subsp. raimondii</name>
    <dbReference type="NCBI Taxonomy" id="29730"/>
    <lineage>
        <taxon>Eukaryota</taxon>
        <taxon>Viridiplantae</taxon>
        <taxon>Streptophyta</taxon>
        <taxon>Embryophyta</taxon>
        <taxon>Tracheophyta</taxon>
        <taxon>Spermatophyta</taxon>
        <taxon>Magnoliopsida</taxon>
        <taxon>eudicotyledons</taxon>
        <taxon>Gunneridae</taxon>
        <taxon>Pentapetalae</taxon>
        <taxon>rosids</taxon>
        <taxon>malvids</taxon>
        <taxon>Malvales</taxon>
        <taxon>Malvaceae</taxon>
        <taxon>Malvoideae</taxon>
        <taxon>Gossypium</taxon>
    </lineage>
</organism>
<gene>
    <name evidence="6" type="ORF">B456_007G356900</name>
</gene>
<comment type="similarity">
    <text evidence="1">Belongs to the disease resistance NB-LRR family.</text>
</comment>
<evidence type="ECO:0000313" key="6">
    <source>
        <dbReference type="EMBL" id="KJB46288.1"/>
    </source>
</evidence>
<dbReference type="Gene3D" id="3.80.10.10">
    <property type="entry name" value="Ribonuclease Inhibitor"/>
    <property type="match status" value="4"/>
</dbReference>
<dbReference type="Pfam" id="PF00931">
    <property type="entry name" value="NB-ARC"/>
    <property type="match status" value="1"/>
</dbReference>
<dbReference type="CDD" id="cd00009">
    <property type="entry name" value="AAA"/>
    <property type="match status" value="1"/>
</dbReference>
<sequence>MEIITAAAGNLVTGVFSNMFQKIRRNFSYVCRYARMVSGFEKKVETLKDKRDGVLLDVDAAEKIGENIYPVVNTWLAKADKMIDSELKEVKSLKDEAKNKCFIGLCPNFKARYQLSKKAEEDAAAVDELLQQGAFDKVSYRDVPQPIVVVPPKDFEDFDSRKLMFNNIMEALKDPNLNIIGVYGMPGVGKTTLVKEVVRQVKEDKFFDSVVMAVATHIPDVQKIQDEIADMLGLKFEEQSISGRASRLHQRLKKEKKILVVLDDIWAKLDLMEVGIPLGDEDQGCTILLTSRDLNVLLKDMDAKKNFPIGVLEHEEAWQFFKKIIGDGVESSDLLPIATEVAKKCGGLPIAIRTLSTFLRNEPLFVREDALRQLSKPSSSNFQGVPATVYSTIEWSYDRLQSEDHKQIFLLCSLMGHNASLGLLLLFAMGLGLFHGVSTIKETRDKLLTVVRQLKASCLLLDGNTNMQIDMHDLISDVALSIASKGNPVFVLRRKHDLSDWPDDETMKECGKISYIALIGELKNLEILGIASSDIEMLPEELGQLTKLKRLDLCSCSKLKRIPPEGHSSVQSNSSLAELKALSCLTALEIHISNAKIIPKDFSFEKLQRYIIFIGEASQWDWKWGWVREYSRTLNLNLQTSISFLNNGVKVLLNKAENLYIDEVNGVEILLHESEFGNYFKQLRNLHIQNGEMVQYILKDGDAVQKIEFLQLESLTLKGLPDLISFCSKKEGSTSISPQEIALFKQQILLPKLEKLKLSSVSIERIWVPQAFCSTQNLTSLIIEGCANIKHVLSDTMPEYLQQLRCLEISECKCIQEIISTDKMIQETLKNRALIRFPRLNFLKLKGLQKLIGFCHEDYTVEFPALTILEIENCPEFKGFTHNSIRKNVPSHGAFFNNQVAFSNLKKITISHLRNAKRIWDGQLHTNSFSMLKELNVKECDVLLNIFSPFLLGALQRLEKLKVTNCASLEEVFQLQVQGLDIEETNVVHSQLREVNLVRLPKLKHVWTKHRKGNISFENLQYVFILECGSLKTLFPFSIAKDLHQLERLSINRCGLEQIVSKSVEDSDEREICFAFNQLSFLRLWCLPNLTCFYPGMHRTTWSALKQLKISGCGRIKIFGHEESEIPHPLFVIEKVIPQLEEVSFSRNDISLISDGKYEANLFCNIKLLRISGYSDESAVFPISFLRRFYNLESLELGSCNFKELASFESNACEDKDTIVTIPNIKNLKLDVIKNIRHFWKQDSSFDHFCASLVRLEVWKCDSFINFGLDLSFFENLTTLDVWKCKEMSALITSSKARSLVCLVTMRIRECEMMREVIVSEEDDTPYEIVFSELKRLELHCLQSLTSFCSGSYTLRFPSLEQVTLSQCPRMKNFCQGELTTPKLHKVQLTETDFRGRWAGDLNATIEQLNTEGAEKSIYF</sequence>
<evidence type="ECO:0000256" key="3">
    <source>
        <dbReference type="ARBA" id="ARBA00022821"/>
    </source>
</evidence>
<feature type="domain" description="AAA+ ATPase" evidence="5">
    <location>
        <begin position="176"/>
        <end position="313"/>
    </location>
</feature>
<dbReference type="PANTHER" id="PTHR33463:SF192">
    <property type="entry name" value="DISEASE RESISTANCE PROTEIN RPS2-LIKE"/>
    <property type="match status" value="1"/>
</dbReference>
<dbReference type="InterPro" id="IPR032675">
    <property type="entry name" value="LRR_dom_sf"/>
</dbReference>
<dbReference type="PRINTS" id="PR00364">
    <property type="entry name" value="DISEASERSIST"/>
</dbReference>
<dbReference type="InterPro" id="IPR042197">
    <property type="entry name" value="Apaf_helical"/>
</dbReference>
<dbReference type="Gene3D" id="3.40.50.300">
    <property type="entry name" value="P-loop containing nucleotide triphosphate hydrolases"/>
    <property type="match status" value="1"/>
</dbReference>
<dbReference type="OMA" id="TEIWSKQ"/>
<evidence type="ECO:0000313" key="7">
    <source>
        <dbReference type="Proteomes" id="UP000032304"/>
    </source>
</evidence>
<dbReference type="SUPFAM" id="SSF52540">
    <property type="entry name" value="P-loop containing nucleoside triphosphate hydrolases"/>
    <property type="match status" value="1"/>
</dbReference>
<dbReference type="Gene3D" id="1.10.8.430">
    <property type="entry name" value="Helical domain of apoptotic protease-activating factors"/>
    <property type="match status" value="1"/>
</dbReference>
<dbReference type="SMART" id="SM00382">
    <property type="entry name" value="AAA"/>
    <property type="match status" value="1"/>
</dbReference>
<dbReference type="EMBL" id="CM001746">
    <property type="protein sequence ID" value="KJB46288.1"/>
    <property type="molecule type" value="Genomic_DNA"/>
</dbReference>
<dbReference type="PANTHER" id="PTHR33463">
    <property type="entry name" value="NB-ARC DOMAIN-CONTAINING PROTEIN-RELATED"/>
    <property type="match status" value="1"/>
</dbReference>
<dbReference type="GO" id="GO:0043531">
    <property type="term" value="F:ADP binding"/>
    <property type="evidence" value="ECO:0007669"/>
    <property type="project" value="InterPro"/>
</dbReference>
<keyword evidence="7" id="KW-1185">Reference proteome</keyword>
<proteinExistence type="inferred from homology"/>
<keyword evidence="4" id="KW-0067">ATP-binding</keyword>
<dbReference type="Pfam" id="PF23247">
    <property type="entry name" value="LRR_RPS2"/>
    <property type="match status" value="4"/>
</dbReference>
<dbReference type="Proteomes" id="UP000032304">
    <property type="component" value="Chromosome 7"/>
</dbReference>